<accession>X0YRA5</accession>
<organism evidence="1">
    <name type="scientific">marine sediment metagenome</name>
    <dbReference type="NCBI Taxonomy" id="412755"/>
    <lineage>
        <taxon>unclassified sequences</taxon>
        <taxon>metagenomes</taxon>
        <taxon>ecological metagenomes</taxon>
    </lineage>
</organism>
<reference evidence="1" key="1">
    <citation type="journal article" date="2014" name="Front. Microbiol.">
        <title>High frequency of phylogenetically diverse reductive dehalogenase-homologous genes in deep subseafloor sedimentary metagenomes.</title>
        <authorList>
            <person name="Kawai M."/>
            <person name="Futagami T."/>
            <person name="Toyoda A."/>
            <person name="Takaki Y."/>
            <person name="Nishi S."/>
            <person name="Hori S."/>
            <person name="Arai W."/>
            <person name="Tsubouchi T."/>
            <person name="Morono Y."/>
            <person name="Uchiyama I."/>
            <person name="Ito T."/>
            <person name="Fujiyama A."/>
            <person name="Inagaki F."/>
            <person name="Takami H."/>
        </authorList>
    </citation>
    <scope>NUCLEOTIDE SEQUENCE</scope>
    <source>
        <strain evidence="1">Expedition CK06-06</strain>
    </source>
</reference>
<evidence type="ECO:0000313" key="1">
    <source>
        <dbReference type="EMBL" id="GAG58755.1"/>
    </source>
</evidence>
<dbReference type="AlphaFoldDB" id="X0YRA5"/>
<dbReference type="EMBL" id="BART01008833">
    <property type="protein sequence ID" value="GAG58755.1"/>
    <property type="molecule type" value="Genomic_DNA"/>
</dbReference>
<evidence type="ECO:0008006" key="2">
    <source>
        <dbReference type="Google" id="ProtNLM"/>
    </source>
</evidence>
<protein>
    <recommendedName>
        <fullName evidence="2">Transglycosylase SLT domain-containing protein</fullName>
    </recommendedName>
</protein>
<comment type="caution">
    <text evidence="1">The sequence shown here is derived from an EMBL/GenBank/DDBJ whole genome shotgun (WGS) entry which is preliminary data.</text>
</comment>
<sequence length="163" mass="18936">MSIKPSHLRDLIDETLHLIVPSMHTVAARELLMMTAAQESHCGRYLVQQGCGVALGIFQMEPATYHDLFDNYLRYHQVLKCNLEGHFKVHVDNFRINLQGNLPYQIVIARLQYRRFPEALPGYNSEGKLDTYAMACYYKKYWNTHKGKATVAEALYKYDKYAK</sequence>
<proteinExistence type="predicted"/>
<gene>
    <name evidence="1" type="ORF">S01H4_19760</name>
</gene>
<name>X0YRA5_9ZZZZ</name>